<keyword evidence="2" id="KW-0808">Transferase</keyword>
<dbReference type="GO" id="GO:0030488">
    <property type="term" value="P:tRNA methylation"/>
    <property type="evidence" value="ECO:0007669"/>
    <property type="project" value="TreeGrafter"/>
</dbReference>
<dbReference type="Gene3D" id="3.40.50.150">
    <property type="entry name" value="Vaccinia Virus protein VP39"/>
    <property type="match status" value="1"/>
</dbReference>
<dbReference type="InterPro" id="IPR050082">
    <property type="entry name" value="RNA_methyltr_RlmE"/>
</dbReference>
<protein>
    <recommendedName>
        <fullName evidence="4">Ribosomal RNA methyltransferase FtsJ domain-containing protein</fullName>
    </recommendedName>
</protein>
<dbReference type="SUPFAM" id="SSF53335">
    <property type="entry name" value="S-adenosyl-L-methionine-dependent methyltransferases"/>
    <property type="match status" value="1"/>
</dbReference>
<accession>A0AAV5KBJ3</accession>
<dbReference type="Pfam" id="PF01728">
    <property type="entry name" value="FtsJ"/>
    <property type="match status" value="1"/>
</dbReference>
<reference evidence="5 6" key="1">
    <citation type="journal article" date="2021" name="Commun. Biol.">
        <title>The genome of Shorea leprosula (Dipterocarpaceae) highlights the ecological relevance of drought in aseasonal tropical rainforests.</title>
        <authorList>
            <person name="Ng K.K.S."/>
            <person name="Kobayashi M.J."/>
            <person name="Fawcett J.A."/>
            <person name="Hatakeyama M."/>
            <person name="Paape T."/>
            <person name="Ng C.H."/>
            <person name="Ang C.C."/>
            <person name="Tnah L.H."/>
            <person name="Lee C.T."/>
            <person name="Nishiyama T."/>
            <person name="Sese J."/>
            <person name="O'Brien M.J."/>
            <person name="Copetti D."/>
            <person name="Mohd Noor M.I."/>
            <person name="Ong R.C."/>
            <person name="Putra M."/>
            <person name="Sireger I.Z."/>
            <person name="Indrioko S."/>
            <person name="Kosugi Y."/>
            <person name="Izuno A."/>
            <person name="Isagi Y."/>
            <person name="Lee S.L."/>
            <person name="Shimizu K.K."/>
        </authorList>
    </citation>
    <scope>NUCLEOTIDE SEQUENCE [LARGE SCALE GENOMIC DNA]</scope>
    <source>
        <strain evidence="5">214</strain>
    </source>
</reference>
<feature type="domain" description="Ribosomal RNA methyltransferase FtsJ" evidence="4">
    <location>
        <begin position="12"/>
        <end position="71"/>
    </location>
</feature>
<keyword evidence="1" id="KW-0489">Methyltransferase</keyword>
<dbReference type="GO" id="GO:0005737">
    <property type="term" value="C:cytoplasm"/>
    <property type="evidence" value="ECO:0007669"/>
    <property type="project" value="TreeGrafter"/>
</dbReference>
<dbReference type="GO" id="GO:0008175">
    <property type="term" value="F:tRNA methyltransferase activity"/>
    <property type="evidence" value="ECO:0007669"/>
    <property type="project" value="TreeGrafter"/>
</dbReference>
<keyword evidence="3" id="KW-0949">S-adenosyl-L-methionine</keyword>
<dbReference type="PANTHER" id="PTHR10920:SF12">
    <property type="entry name" value="TRNA (CYTIDINE(32)_GUANOSINE(34)-2'-O)-METHYLTRANSFERASE-RELATED"/>
    <property type="match status" value="1"/>
</dbReference>
<evidence type="ECO:0000313" key="5">
    <source>
        <dbReference type="EMBL" id="GKV21941.1"/>
    </source>
</evidence>
<dbReference type="AlphaFoldDB" id="A0AAV5KBJ3"/>
<name>A0AAV5KBJ3_9ROSI</name>
<evidence type="ECO:0000259" key="4">
    <source>
        <dbReference type="Pfam" id="PF01728"/>
    </source>
</evidence>
<dbReference type="InterPro" id="IPR029063">
    <property type="entry name" value="SAM-dependent_MTases_sf"/>
</dbReference>
<dbReference type="InterPro" id="IPR002877">
    <property type="entry name" value="RNA_MeTrfase_FtsJ_dom"/>
</dbReference>
<evidence type="ECO:0000313" key="6">
    <source>
        <dbReference type="Proteomes" id="UP001054252"/>
    </source>
</evidence>
<dbReference type="GO" id="GO:0002181">
    <property type="term" value="P:cytoplasmic translation"/>
    <property type="evidence" value="ECO:0007669"/>
    <property type="project" value="TreeGrafter"/>
</dbReference>
<evidence type="ECO:0000256" key="3">
    <source>
        <dbReference type="ARBA" id="ARBA00022691"/>
    </source>
</evidence>
<comment type="caution">
    <text evidence="5">The sequence shown here is derived from an EMBL/GenBank/DDBJ whole genome shotgun (WGS) entry which is preliminary data.</text>
</comment>
<dbReference type="EMBL" id="BPVZ01000059">
    <property type="protein sequence ID" value="GKV21941.1"/>
    <property type="molecule type" value="Genomic_DNA"/>
</dbReference>
<evidence type="ECO:0000256" key="1">
    <source>
        <dbReference type="ARBA" id="ARBA00022603"/>
    </source>
</evidence>
<sequence length="102" mass="11478">MHELLKWSLDILVAAKADLIVCDGSPDVTGLHDMDEFVQSQLILASLTIVTHMLRGGGKFIAQIFRGKDTCLLYCQGHLQYVRITLLLKDLIQKTYIAFSKK</sequence>
<evidence type="ECO:0000256" key="2">
    <source>
        <dbReference type="ARBA" id="ARBA00022679"/>
    </source>
</evidence>
<organism evidence="5 6">
    <name type="scientific">Rubroshorea leprosula</name>
    <dbReference type="NCBI Taxonomy" id="152421"/>
    <lineage>
        <taxon>Eukaryota</taxon>
        <taxon>Viridiplantae</taxon>
        <taxon>Streptophyta</taxon>
        <taxon>Embryophyta</taxon>
        <taxon>Tracheophyta</taxon>
        <taxon>Spermatophyta</taxon>
        <taxon>Magnoliopsida</taxon>
        <taxon>eudicotyledons</taxon>
        <taxon>Gunneridae</taxon>
        <taxon>Pentapetalae</taxon>
        <taxon>rosids</taxon>
        <taxon>malvids</taxon>
        <taxon>Malvales</taxon>
        <taxon>Dipterocarpaceae</taxon>
        <taxon>Rubroshorea</taxon>
    </lineage>
</organism>
<gene>
    <name evidence="5" type="ORF">SLEP1_g31862</name>
</gene>
<dbReference type="Proteomes" id="UP001054252">
    <property type="component" value="Unassembled WGS sequence"/>
</dbReference>
<dbReference type="PANTHER" id="PTHR10920">
    <property type="entry name" value="RIBOSOMAL RNA METHYLTRANSFERASE"/>
    <property type="match status" value="1"/>
</dbReference>
<proteinExistence type="predicted"/>
<keyword evidence="6" id="KW-1185">Reference proteome</keyword>